<dbReference type="AlphaFoldDB" id="A0ABD1TTR0"/>
<name>A0ABD1TTR0_9LAMI</name>
<organism evidence="2 3">
    <name type="scientific">Forsythia ovata</name>
    <dbReference type="NCBI Taxonomy" id="205694"/>
    <lineage>
        <taxon>Eukaryota</taxon>
        <taxon>Viridiplantae</taxon>
        <taxon>Streptophyta</taxon>
        <taxon>Embryophyta</taxon>
        <taxon>Tracheophyta</taxon>
        <taxon>Spermatophyta</taxon>
        <taxon>Magnoliopsida</taxon>
        <taxon>eudicotyledons</taxon>
        <taxon>Gunneridae</taxon>
        <taxon>Pentapetalae</taxon>
        <taxon>asterids</taxon>
        <taxon>lamiids</taxon>
        <taxon>Lamiales</taxon>
        <taxon>Oleaceae</taxon>
        <taxon>Forsythieae</taxon>
        <taxon>Forsythia</taxon>
    </lineage>
</organism>
<dbReference type="Gene3D" id="2.60.40.10">
    <property type="entry name" value="Immunoglobulins"/>
    <property type="match status" value="1"/>
</dbReference>
<dbReference type="EMBL" id="JBFOLJ010000008">
    <property type="protein sequence ID" value="KAL2515825.1"/>
    <property type="molecule type" value="Genomic_DNA"/>
</dbReference>
<evidence type="ECO:0000259" key="1">
    <source>
        <dbReference type="PROSITE" id="PS51166"/>
    </source>
</evidence>
<dbReference type="InterPro" id="IPR013784">
    <property type="entry name" value="Carb-bd-like_fold"/>
</dbReference>
<dbReference type="PANTHER" id="PTHR15048">
    <property type="entry name" value="STARCH-BINDING DOMAIN-CONTAINING PROTEIN 1"/>
    <property type="match status" value="1"/>
</dbReference>
<sequence>MLKTLTGSCLKIFSCKHREKDRGIWCPRDAFLVLLNIGRTLMLNFHSVSFKRKTIYSIFAAFALSKFDFQTLVENEEEKLIKYDLDQPKTVHVRFKLQKECRFGQQILIVGDDPIFGFWDPSDAVPLQWSDGLVWNVELDIPSDTLLKYKFILK</sequence>
<reference evidence="3" key="1">
    <citation type="submission" date="2024-07" db="EMBL/GenBank/DDBJ databases">
        <title>Two chromosome-level genome assemblies of Korean endemic species Abeliophyllum distichum and Forsythia ovata (Oleaceae).</title>
        <authorList>
            <person name="Jang H."/>
        </authorList>
    </citation>
    <scope>NUCLEOTIDE SEQUENCE [LARGE SCALE GENOMIC DNA]</scope>
</reference>
<dbReference type="InterPro" id="IPR013783">
    <property type="entry name" value="Ig-like_fold"/>
</dbReference>
<dbReference type="InterPro" id="IPR002044">
    <property type="entry name" value="CBM20"/>
</dbReference>
<gene>
    <name evidence="2" type="ORF">Fot_29796</name>
</gene>
<feature type="domain" description="CBM20" evidence="1">
    <location>
        <begin position="85"/>
        <end position="154"/>
    </location>
</feature>
<proteinExistence type="predicted"/>
<dbReference type="PROSITE" id="PS51166">
    <property type="entry name" value="CBM20"/>
    <property type="match status" value="1"/>
</dbReference>
<evidence type="ECO:0000313" key="3">
    <source>
        <dbReference type="Proteomes" id="UP001604277"/>
    </source>
</evidence>
<dbReference type="Proteomes" id="UP001604277">
    <property type="component" value="Unassembled WGS sequence"/>
</dbReference>
<evidence type="ECO:0000313" key="2">
    <source>
        <dbReference type="EMBL" id="KAL2515825.1"/>
    </source>
</evidence>
<dbReference type="Pfam" id="PF00686">
    <property type="entry name" value="CBM_20"/>
    <property type="match status" value="1"/>
</dbReference>
<keyword evidence="3" id="KW-1185">Reference proteome</keyword>
<dbReference type="SUPFAM" id="SSF49452">
    <property type="entry name" value="Starch-binding domain-like"/>
    <property type="match status" value="1"/>
</dbReference>
<dbReference type="PANTHER" id="PTHR15048:SF0">
    <property type="entry name" value="STARCH-BINDING DOMAIN-CONTAINING PROTEIN 1"/>
    <property type="match status" value="1"/>
</dbReference>
<protein>
    <recommendedName>
        <fullName evidence="1">CBM20 domain-containing protein</fullName>
    </recommendedName>
</protein>
<comment type="caution">
    <text evidence="2">The sequence shown here is derived from an EMBL/GenBank/DDBJ whole genome shotgun (WGS) entry which is preliminary data.</text>
</comment>
<accession>A0ABD1TTR0</accession>
<dbReference type="CDD" id="cd05467">
    <property type="entry name" value="CBM20"/>
    <property type="match status" value="1"/>
</dbReference>